<feature type="domain" description="Response regulatory" evidence="10">
    <location>
        <begin position="475"/>
        <end position="586"/>
    </location>
</feature>
<evidence type="ECO:0000256" key="4">
    <source>
        <dbReference type="ARBA" id="ARBA00022553"/>
    </source>
</evidence>
<name>A0A238W951_9ACTN</name>
<evidence type="ECO:0000256" key="3">
    <source>
        <dbReference type="ARBA" id="ARBA00012438"/>
    </source>
</evidence>
<keyword evidence="4 7" id="KW-0597">Phosphoprotein</keyword>
<reference evidence="11 12" key="1">
    <citation type="submission" date="2017-06" db="EMBL/GenBank/DDBJ databases">
        <authorList>
            <person name="Kim H.J."/>
            <person name="Triplett B.A."/>
        </authorList>
    </citation>
    <scope>NUCLEOTIDE SEQUENCE [LARGE SCALE GENOMIC DNA]</scope>
    <source>
        <strain evidence="11 12">DSM 43151</strain>
    </source>
</reference>
<keyword evidence="5 11" id="KW-0808">Transferase</keyword>
<evidence type="ECO:0000313" key="12">
    <source>
        <dbReference type="Proteomes" id="UP000198415"/>
    </source>
</evidence>
<evidence type="ECO:0000256" key="8">
    <source>
        <dbReference type="SAM" id="Phobius"/>
    </source>
</evidence>
<keyword evidence="6" id="KW-0902">Two-component regulatory system</keyword>
<evidence type="ECO:0000256" key="6">
    <source>
        <dbReference type="ARBA" id="ARBA00023012"/>
    </source>
</evidence>
<dbReference type="PROSITE" id="PS50110">
    <property type="entry name" value="RESPONSE_REGULATORY"/>
    <property type="match status" value="1"/>
</dbReference>
<keyword evidence="5 11" id="KW-0418">Kinase</keyword>
<gene>
    <name evidence="11" type="ORF">SAMN06264365_102287</name>
</gene>
<dbReference type="CDD" id="cd00082">
    <property type="entry name" value="HisKA"/>
    <property type="match status" value="1"/>
</dbReference>
<dbReference type="InterPro" id="IPR036097">
    <property type="entry name" value="HisK_dim/P_sf"/>
</dbReference>
<comment type="catalytic activity">
    <reaction evidence="1">
        <text>ATP + protein L-histidine = ADP + protein N-phospho-L-histidine.</text>
        <dbReference type="EC" id="2.7.13.3"/>
    </reaction>
</comment>
<dbReference type="PROSITE" id="PS50109">
    <property type="entry name" value="HIS_KIN"/>
    <property type="match status" value="1"/>
</dbReference>
<keyword evidence="8" id="KW-0472">Membrane</keyword>
<feature type="transmembrane region" description="Helical" evidence="8">
    <location>
        <begin position="187"/>
        <end position="206"/>
    </location>
</feature>
<dbReference type="InterPro" id="IPR001789">
    <property type="entry name" value="Sig_transdc_resp-reg_receiver"/>
</dbReference>
<dbReference type="Pfam" id="PF00512">
    <property type="entry name" value="HisKA"/>
    <property type="match status" value="1"/>
</dbReference>
<dbReference type="Gene3D" id="1.10.287.130">
    <property type="match status" value="1"/>
</dbReference>
<dbReference type="SUPFAM" id="SSF47384">
    <property type="entry name" value="Homodimeric domain of signal transducing histidine kinase"/>
    <property type="match status" value="1"/>
</dbReference>
<dbReference type="InterPro" id="IPR003661">
    <property type="entry name" value="HisK_dim/P_dom"/>
</dbReference>
<dbReference type="EC" id="2.7.13.3" evidence="3"/>
<accession>A0A238W951</accession>
<evidence type="ECO:0000313" key="11">
    <source>
        <dbReference type="EMBL" id="SNR43038.1"/>
    </source>
</evidence>
<evidence type="ECO:0000256" key="2">
    <source>
        <dbReference type="ARBA" id="ARBA00004236"/>
    </source>
</evidence>
<dbReference type="InterPro" id="IPR003594">
    <property type="entry name" value="HATPase_dom"/>
</dbReference>
<dbReference type="Pfam" id="PF00072">
    <property type="entry name" value="Response_reg"/>
    <property type="match status" value="1"/>
</dbReference>
<sequence length="599" mass="63105">MIVNVALIAALVAVALLGYFVSRRQETMAGEAREAQQLTQAAQQVKYRAADFNGWQTAYALDIVRAVPGATDDSSPSRAAFLDAAAKFENELATLDALAAPPEIKRTVDAIEGAFAEFMAVDQEALQLYRAGGAANTRVASDLVVNREVEIYVQIADGCEVASDLSAATADADFARLEAVGVATRRYIVVLCLFAVVLAVVGVTLAEARQRAVAERADHAQRLASLGQLAGGIAHDFNNVLSIILNYTDFVTERVPEDAREDLARIRTAAERAAGLTAQLLIFIRQDAVHPEVLDINAAIAEAHAILARTIGENIDLVMDPSPVPLKICVDAGQVQQILVNLAVNARDAMPGGGTLVIAAAAVDIQGKRKDLRPAIKPGRYVELRVSDTGTGMSPETVSRIFEPFFTTKAKGHGTGLGLATVYGIIAATGGSINVSSKLGSGTTFRIYFPVAEEFFDQGCAVPPGLESPRGRGESILIVEDEPVLAASIARILATGGYQVRSVSCGSEAIDAHARDGCDLLVTDVVMPEMSGPSLAAVLHRADPRLPVLYISGYSVGFERLLEPGAHLLPKPFSADQLLAAVSGTLAEVHAKAGKAPGP</sequence>
<keyword evidence="8" id="KW-0812">Transmembrane</keyword>
<dbReference type="PANTHER" id="PTHR43065">
    <property type="entry name" value="SENSOR HISTIDINE KINASE"/>
    <property type="match status" value="1"/>
</dbReference>
<keyword evidence="12" id="KW-1185">Reference proteome</keyword>
<evidence type="ECO:0000259" key="10">
    <source>
        <dbReference type="PROSITE" id="PS50110"/>
    </source>
</evidence>
<dbReference type="SUPFAM" id="SSF55874">
    <property type="entry name" value="ATPase domain of HSP90 chaperone/DNA topoisomerase II/histidine kinase"/>
    <property type="match status" value="1"/>
</dbReference>
<protein>
    <recommendedName>
        <fullName evidence="3">histidine kinase</fullName>
        <ecNumber evidence="3">2.7.13.3</ecNumber>
    </recommendedName>
</protein>
<dbReference type="OrthoDB" id="9764154at2"/>
<dbReference type="Gene3D" id="3.30.565.10">
    <property type="entry name" value="Histidine kinase-like ATPase, C-terminal domain"/>
    <property type="match status" value="1"/>
</dbReference>
<organism evidence="11 12">
    <name type="scientific">Actinoplanes regularis</name>
    <dbReference type="NCBI Taxonomy" id="52697"/>
    <lineage>
        <taxon>Bacteria</taxon>
        <taxon>Bacillati</taxon>
        <taxon>Actinomycetota</taxon>
        <taxon>Actinomycetes</taxon>
        <taxon>Micromonosporales</taxon>
        <taxon>Micromonosporaceae</taxon>
        <taxon>Actinoplanes</taxon>
    </lineage>
</organism>
<dbReference type="Proteomes" id="UP000198415">
    <property type="component" value="Unassembled WGS sequence"/>
</dbReference>
<evidence type="ECO:0000256" key="7">
    <source>
        <dbReference type="PROSITE-ProRule" id="PRU00169"/>
    </source>
</evidence>
<proteinExistence type="predicted"/>
<dbReference type="Pfam" id="PF02518">
    <property type="entry name" value="HATPase_c"/>
    <property type="match status" value="1"/>
</dbReference>
<dbReference type="PRINTS" id="PR00344">
    <property type="entry name" value="BCTRLSENSOR"/>
</dbReference>
<dbReference type="RefSeq" id="WP_089292114.1">
    <property type="nucleotide sequence ID" value="NZ_FZNR01000002.1"/>
</dbReference>
<dbReference type="Gene3D" id="3.40.50.2300">
    <property type="match status" value="1"/>
</dbReference>
<dbReference type="SMART" id="SM00387">
    <property type="entry name" value="HATPase_c"/>
    <property type="match status" value="1"/>
</dbReference>
<dbReference type="InterPro" id="IPR036890">
    <property type="entry name" value="HATPase_C_sf"/>
</dbReference>
<dbReference type="PANTHER" id="PTHR43065:SF42">
    <property type="entry name" value="TWO-COMPONENT SENSOR PPRA"/>
    <property type="match status" value="1"/>
</dbReference>
<dbReference type="SUPFAM" id="SSF52172">
    <property type="entry name" value="CheY-like"/>
    <property type="match status" value="1"/>
</dbReference>
<dbReference type="SMART" id="SM00448">
    <property type="entry name" value="REC"/>
    <property type="match status" value="1"/>
</dbReference>
<dbReference type="GO" id="GO:0000155">
    <property type="term" value="F:phosphorelay sensor kinase activity"/>
    <property type="evidence" value="ECO:0007669"/>
    <property type="project" value="InterPro"/>
</dbReference>
<feature type="modified residue" description="4-aspartylphosphate" evidence="7">
    <location>
        <position position="524"/>
    </location>
</feature>
<evidence type="ECO:0000256" key="5">
    <source>
        <dbReference type="ARBA" id="ARBA00022777"/>
    </source>
</evidence>
<dbReference type="InterPro" id="IPR004358">
    <property type="entry name" value="Sig_transdc_His_kin-like_C"/>
</dbReference>
<feature type="domain" description="Histidine kinase" evidence="9">
    <location>
        <begin position="232"/>
        <end position="453"/>
    </location>
</feature>
<dbReference type="AlphaFoldDB" id="A0A238W951"/>
<evidence type="ECO:0000259" key="9">
    <source>
        <dbReference type="PROSITE" id="PS50109"/>
    </source>
</evidence>
<comment type="subcellular location">
    <subcellularLocation>
        <location evidence="2">Cell membrane</location>
    </subcellularLocation>
</comment>
<dbReference type="EMBL" id="FZNR01000002">
    <property type="protein sequence ID" value="SNR43038.1"/>
    <property type="molecule type" value="Genomic_DNA"/>
</dbReference>
<dbReference type="InterPro" id="IPR011006">
    <property type="entry name" value="CheY-like_superfamily"/>
</dbReference>
<dbReference type="InterPro" id="IPR005467">
    <property type="entry name" value="His_kinase_dom"/>
</dbReference>
<dbReference type="SMART" id="SM00388">
    <property type="entry name" value="HisKA"/>
    <property type="match status" value="1"/>
</dbReference>
<evidence type="ECO:0000256" key="1">
    <source>
        <dbReference type="ARBA" id="ARBA00000085"/>
    </source>
</evidence>
<keyword evidence="8" id="KW-1133">Transmembrane helix</keyword>
<dbReference type="GO" id="GO:0005886">
    <property type="term" value="C:plasma membrane"/>
    <property type="evidence" value="ECO:0007669"/>
    <property type="project" value="UniProtKB-SubCell"/>
</dbReference>